<dbReference type="SMART" id="SM00132">
    <property type="entry name" value="LIM"/>
    <property type="match status" value="2"/>
</dbReference>
<evidence type="ECO:0000259" key="7">
    <source>
        <dbReference type="PROSITE" id="PS50023"/>
    </source>
</evidence>
<evidence type="ECO:0000256" key="5">
    <source>
        <dbReference type="PROSITE-ProRule" id="PRU00125"/>
    </source>
</evidence>
<keyword evidence="2" id="KW-0677">Repeat</keyword>
<dbReference type="PANTHER" id="PTHR24205:SF16">
    <property type="entry name" value="GH01042P-RELATED"/>
    <property type="match status" value="1"/>
</dbReference>
<evidence type="ECO:0000256" key="4">
    <source>
        <dbReference type="ARBA" id="ARBA00023038"/>
    </source>
</evidence>
<dbReference type="InParanoid" id="A0A1Y2AX56"/>
<dbReference type="GO" id="GO:0046872">
    <property type="term" value="F:metal ion binding"/>
    <property type="evidence" value="ECO:0007669"/>
    <property type="project" value="UniProtKB-KW"/>
</dbReference>
<keyword evidence="4 5" id="KW-0440">LIM domain</keyword>
<organism evidence="8 9">
    <name type="scientific">Naematelia encephala</name>
    <dbReference type="NCBI Taxonomy" id="71784"/>
    <lineage>
        <taxon>Eukaryota</taxon>
        <taxon>Fungi</taxon>
        <taxon>Dikarya</taxon>
        <taxon>Basidiomycota</taxon>
        <taxon>Agaricomycotina</taxon>
        <taxon>Tremellomycetes</taxon>
        <taxon>Tremellales</taxon>
        <taxon>Naemateliaceae</taxon>
        <taxon>Naematelia</taxon>
    </lineage>
</organism>
<dbReference type="Pfam" id="PF00412">
    <property type="entry name" value="LIM"/>
    <property type="match status" value="1"/>
</dbReference>
<dbReference type="Gene3D" id="2.10.110.10">
    <property type="entry name" value="Cysteine Rich Protein"/>
    <property type="match status" value="2"/>
</dbReference>
<dbReference type="EMBL" id="MCFC01000040">
    <property type="protein sequence ID" value="ORY27158.1"/>
    <property type="molecule type" value="Genomic_DNA"/>
</dbReference>
<reference evidence="8 9" key="1">
    <citation type="submission" date="2016-07" db="EMBL/GenBank/DDBJ databases">
        <title>Pervasive Adenine N6-methylation of Active Genes in Fungi.</title>
        <authorList>
            <consortium name="DOE Joint Genome Institute"/>
            <person name="Mondo S.J."/>
            <person name="Dannebaum R.O."/>
            <person name="Kuo R.C."/>
            <person name="Labutti K."/>
            <person name="Haridas S."/>
            <person name="Kuo A."/>
            <person name="Salamov A."/>
            <person name="Ahrendt S.R."/>
            <person name="Lipzen A."/>
            <person name="Sullivan W."/>
            <person name="Andreopoulos W.B."/>
            <person name="Clum A."/>
            <person name="Lindquist E."/>
            <person name="Daum C."/>
            <person name="Ramamoorthy G.K."/>
            <person name="Gryganskyi A."/>
            <person name="Culley D."/>
            <person name="Magnuson J.K."/>
            <person name="James T.Y."/>
            <person name="O'Malley M.A."/>
            <person name="Stajich J.E."/>
            <person name="Spatafora J.W."/>
            <person name="Visel A."/>
            <person name="Grigoriev I.V."/>
        </authorList>
    </citation>
    <scope>NUCLEOTIDE SEQUENCE [LARGE SCALE GENOMIC DNA]</scope>
    <source>
        <strain evidence="8 9">68-887.2</strain>
    </source>
</reference>
<feature type="domain" description="LIM zinc-binding" evidence="7">
    <location>
        <begin position="30"/>
        <end position="99"/>
    </location>
</feature>
<dbReference type="InterPro" id="IPR001781">
    <property type="entry name" value="Znf_LIM"/>
</dbReference>
<evidence type="ECO:0000256" key="3">
    <source>
        <dbReference type="ARBA" id="ARBA00022833"/>
    </source>
</evidence>
<dbReference type="Proteomes" id="UP000193986">
    <property type="component" value="Unassembled WGS sequence"/>
</dbReference>
<proteinExistence type="predicted"/>
<feature type="domain" description="LIM zinc-binding" evidence="7">
    <location>
        <begin position="270"/>
        <end position="340"/>
    </location>
</feature>
<dbReference type="OrthoDB" id="1112565at2759"/>
<dbReference type="GO" id="GO:0030695">
    <property type="term" value="F:GTPase regulator activity"/>
    <property type="evidence" value="ECO:0007669"/>
    <property type="project" value="UniProtKB-ARBA"/>
</dbReference>
<evidence type="ECO:0000256" key="2">
    <source>
        <dbReference type="ARBA" id="ARBA00022737"/>
    </source>
</evidence>
<dbReference type="PROSITE" id="PS50023">
    <property type="entry name" value="LIM_DOMAIN_2"/>
    <property type="match status" value="2"/>
</dbReference>
<dbReference type="AlphaFoldDB" id="A0A1Y2AX56"/>
<protein>
    <recommendedName>
        <fullName evidence="7">LIM zinc-binding domain-containing protein</fullName>
    </recommendedName>
</protein>
<gene>
    <name evidence="8" type="ORF">BCR39DRAFT_538596</name>
</gene>
<name>A0A1Y2AX56_9TREE</name>
<evidence type="ECO:0000256" key="1">
    <source>
        <dbReference type="ARBA" id="ARBA00022723"/>
    </source>
</evidence>
<evidence type="ECO:0000256" key="6">
    <source>
        <dbReference type="SAM" id="MobiDB-lite"/>
    </source>
</evidence>
<sequence length="341" mass="37087">INIDRVTRGSIVCKDDILCRKCFGDMFSLGICRSCKKPVLGDRDEGHFGAHVKGRLDDIWHASCFRCYHCDGLVYRREHLLTPSGDPACALCFNLQDIEPDLCESRDFVRYHPPSRGHSVPQGVALTGGAEQSSSLQFSSLVARFQTDTATPGDSTSEVGRVGQSEIGAHPTVTLNSRLEILPRPPRAGKWPTSGSTDVNDIRFSRAQEAKTHSIESMRLIIGSSDKIANPRSTGTSQSRLPVGPRASGESKSHPQKDPTASLSTIGGMFTCPGCCQKIAPMELGTVSGPRSTRWHRKCLRCGRGTRSDKGCGKSVDEAAVMDNEGRVLCRACFLIRSRVP</sequence>
<evidence type="ECO:0000313" key="8">
    <source>
        <dbReference type="EMBL" id="ORY27158.1"/>
    </source>
</evidence>
<evidence type="ECO:0000313" key="9">
    <source>
        <dbReference type="Proteomes" id="UP000193986"/>
    </source>
</evidence>
<keyword evidence="1 5" id="KW-0479">Metal-binding</keyword>
<feature type="compositionally biased region" description="Polar residues" evidence="6">
    <location>
        <begin position="231"/>
        <end position="240"/>
    </location>
</feature>
<keyword evidence="3 5" id="KW-0862">Zinc</keyword>
<feature type="region of interest" description="Disordered" evidence="6">
    <location>
        <begin position="209"/>
        <end position="263"/>
    </location>
</feature>
<feature type="region of interest" description="Disordered" evidence="6">
    <location>
        <begin position="183"/>
        <end position="202"/>
    </location>
</feature>
<accession>A0A1Y2AX56</accession>
<keyword evidence="9" id="KW-1185">Reference proteome</keyword>
<feature type="non-terminal residue" evidence="8">
    <location>
        <position position="1"/>
    </location>
</feature>
<dbReference type="PANTHER" id="PTHR24205">
    <property type="entry name" value="FOUR AND A HALF LIM DOMAINS PROTEIN"/>
    <property type="match status" value="1"/>
</dbReference>
<comment type="caution">
    <text evidence="8">The sequence shown here is derived from an EMBL/GenBank/DDBJ whole genome shotgun (WGS) entry which is preliminary data.</text>
</comment>
<dbReference type="STRING" id="71784.A0A1Y2AX56"/>